<keyword evidence="2" id="KW-1185">Reference proteome</keyword>
<sequence length="103" mass="10754">MGPQRAPLAALRQVYLAPTAADALAQQENPCGPSEEDIGEAETTRLKVTVAAANVVTPAGRKKLDNLVLTKEPFTAADRAALDRLVAQQDMSQAQHGSGSSEG</sequence>
<gene>
    <name evidence="1" type="ORF">WJX72_007845</name>
</gene>
<evidence type="ECO:0000313" key="1">
    <source>
        <dbReference type="EMBL" id="KAK9824114.1"/>
    </source>
</evidence>
<comment type="caution">
    <text evidence="1">The sequence shown here is derived from an EMBL/GenBank/DDBJ whole genome shotgun (WGS) entry which is preliminary data.</text>
</comment>
<name>A0AAW1QRM6_9CHLO</name>
<dbReference type="AlphaFoldDB" id="A0AAW1QRM6"/>
<organism evidence="1 2">
    <name type="scientific">[Myrmecia] bisecta</name>
    <dbReference type="NCBI Taxonomy" id="41462"/>
    <lineage>
        <taxon>Eukaryota</taxon>
        <taxon>Viridiplantae</taxon>
        <taxon>Chlorophyta</taxon>
        <taxon>core chlorophytes</taxon>
        <taxon>Trebouxiophyceae</taxon>
        <taxon>Trebouxiales</taxon>
        <taxon>Trebouxiaceae</taxon>
        <taxon>Myrmecia</taxon>
    </lineage>
</organism>
<dbReference type="EMBL" id="JALJOR010000002">
    <property type="protein sequence ID" value="KAK9824114.1"/>
    <property type="molecule type" value="Genomic_DNA"/>
</dbReference>
<dbReference type="Proteomes" id="UP001489004">
    <property type="component" value="Unassembled WGS sequence"/>
</dbReference>
<evidence type="ECO:0000313" key="2">
    <source>
        <dbReference type="Proteomes" id="UP001489004"/>
    </source>
</evidence>
<proteinExistence type="predicted"/>
<protein>
    <recommendedName>
        <fullName evidence="3">Mu-like prophage FluMu N-terminal domain-containing protein</fullName>
    </recommendedName>
</protein>
<evidence type="ECO:0008006" key="3">
    <source>
        <dbReference type="Google" id="ProtNLM"/>
    </source>
</evidence>
<reference evidence="1 2" key="1">
    <citation type="journal article" date="2024" name="Nat. Commun.">
        <title>Phylogenomics reveals the evolutionary origins of lichenization in chlorophyte algae.</title>
        <authorList>
            <person name="Puginier C."/>
            <person name="Libourel C."/>
            <person name="Otte J."/>
            <person name="Skaloud P."/>
            <person name="Haon M."/>
            <person name="Grisel S."/>
            <person name="Petersen M."/>
            <person name="Berrin J.G."/>
            <person name="Delaux P.M."/>
            <person name="Dal Grande F."/>
            <person name="Keller J."/>
        </authorList>
    </citation>
    <scope>NUCLEOTIDE SEQUENCE [LARGE SCALE GENOMIC DNA]</scope>
    <source>
        <strain evidence="1 2">SAG 2043</strain>
    </source>
</reference>
<accession>A0AAW1QRM6</accession>